<comment type="caution">
    <text evidence="1">The sequence shown here is derived from an EMBL/GenBank/DDBJ whole genome shotgun (WGS) entry which is preliminary data.</text>
</comment>
<organism evidence="1 2">
    <name type="scientific">Aspergillus melleus</name>
    <dbReference type="NCBI Taxonomy" id="138277"/>
    <lineage>
        <taxon>Eukaryota</taxon>
        <taxon>Fungi</taxon>
        <taxon>Dikarya</taxon>
        <taxon>Ascomycota</taxon>
        <taxon>Pezizomycotina</taxon>
        <taxon>Eurotiomycetes</taxon>
        <taxon>Eurotiomycetidae</taxon>
        <taxon>Eurotiales</taxon>
        <taxon>Aspergillaceae</taxon>
        <taxon>Aspergillus</taxon>
        <taxon>Aspergillus subgen. Circumdati</taxon>
    </lineage>
</organism>
<reference evidence="1 2" key="1">
    <citation type="journal article" date="2023" name="ACS Omega">
        <title>Identification of the Neoaspergillic Acid Biosynthesis Gene Cluster by Establishing an In Vitro CRISPR-Ribonucleoprotein Genetic System in Aspergillus melleus.</title>
        <authorList>
            <person name="Yuan B."/>
            <person name="Grau M.F."/>
            <person name="Murata R.M."/>
            <person name="Torok T."/>
            <person name="Venkateswaran K."/>
            <person name="Stajich J.E."/>
            <person name="Wang C.C.C."/>
        </authorList>
    </citation>
    <scope>NUCLEOTIDE SEQUENCE [LARGE SCALE GENOMIC DNA]</scope>
    <source>
        <strain evidence="1 2">IMV 1140</strain>
    </source>
</reference>
<evidence type="ECO:0000313" key="1">
    <source>
        <dbReference type="EMBL" id="KAK1139848.1"/>
    </source>
</evidence>
<gene>
    <name evidence="1" type="ORF">N8T08_011093</name>
</gene>
<evidence type="ECO:0000313" key="2">
    <source>
        <dbReference type="Proteomes" id="UP001177260"/>
    </source>
</evidence>
<dbReference type="EMBL" id="JAOPJF010000096">
    <property type="protein sequence ID" value="KAK1139848.1"/>
    <property type="molecule type" value="Genomic_DNA"/>
</dbReference>
<accession>A0ACC3AQB2</accession>
<name>A0ACC3AQB2_9EURO</name>
<sequence length="329" mass="38244">MKHPPEPNESRSHHEIFPTIGQTLNRQIEMITTRFVKPHSWRKRLYSTTARYLHKSTASMSPIIHFVRHAQGMHNLSLEFNHIPDPTITEKGIEQCQELQRNFPRHAHVDLVVSSPFRRTLYTALKGFEPVFTAHPDRTILLHPDLQEISDFHCDVGSERSALESEIRDNKAPVDMSLVSDGWQLKRGRHAPNREAITLRARDMRCWLRDRPEKEIVVVTHGGLLHYMTEDWEDNCTGWMNTEYRTYRFTDEVFDDLGGIDLQGHNASLVETEESRVRRGKSPNSPTREEQRTLYKLGFEGWAAQGLCMNVAELEEREKNRAALDEDKL</sequence>
<keyword evidence="2" id="KW-1185">Reference proteome</keyword>
<protein>
    <submittedName>
        <fullName evidence="1">Uncharacterized protein</fullName>
    </submittedName>
</protein>
<dbReference type="Proteomes" id="UP001177260">
    <property type="component" value="Unassembled WGS sequence"/>
</dbReference>
<proteinExistence type="predicted"/>